<evidence type="ECO:0000313" key="1">
    <source>
        <dbReference type="EMBL" id="EJR27192.1"/>
    </source>
</evidence>
<reference evidence="1 2" key="1">
    <citation type="submission" date="2012-04" db="EMBL/GenBank/DDBJ databases">
        <title>The Genome Sequence of Bacillus cereus VD048.</title>
        <authorList>
            <consortium name="The Broad Institute Genome Sequencing Platform"/>
            <consortium name="The Broad Institute Genome Sequencing Center for Infectious Disease"/>
            <person name="Feldgarden M."/>
            <person name="Van der Auwera G.A."/>
            <person name="Mahillon J."/>
            <person name="Duprez V."/>
            <person name="Timmery S."/>
            <person name="Mattelet C."/>
            <person name="Dierick K."/>
            <person name="Sun M."/>
            <person name="Yu Z."/>
            <person name="Zhu L."/>
            <person name="Hu X."/>
            <person name="Shank E.B."/>
            <person name="Swiecicka I."/>
            <person name="Hansen B.M."/>
            <person name="Andrup L."/>
            <person name="Young S.K."/>
            <person name="Zeng Q."/>
            <person name="Gargeya S."/>
            <person name="Fitzgerald M."/>
            <person name="Haas B."/>
            <person name="Abouelleil A."/>
            <person name="Alvarado L."/>
            <person name="Arachchi H.M."/>
            <person name="Berlin A."/>
            <person name="Chapman S.B."/>
            <person name="Goldberg J."/>
            <person name="Griggs A."/>
            <person name="Gujja S."/>
            <person name="Hansen M."/>
            <person name="Howarth C."/>
            <person name="Imamovic A."/>
            <person name="Larimer J."/>
            <person name="McCowen C."/>
            <person name="Montmayeur A."/>
            <person name="Murphy C."/>
            <person name="Neiman D."/>
            <person name="Pearson M."/>
            <person name="Priest M."/>
            <person name="Roberts A."/>
            <person name="Saif S."/>
            <person name="Shea T."/>
            <person name="Sisk P."/>
            <person name="Sykes S."/>
            <person name="Wortman J."/>
            <person name="Nusbaum C."/>
            <person name="Birren B."/>
        </authorList>
    </citation>
    <scope>NUCLEOTIDE SEQUENCE [LARGE SCALE GENOMIC DNA]</scope>
    <source>
        <strain evidence="1 2">VD048</strain>
    </source>
</reference>
<dbReference type="PATRIC" id="fig|1053226.3.peg.5119"/>
<gene>
    <name evidence="1" type="ORF">IIG_05017</name>
</gene>
<proteinExistence type="predicted"/>
<protein>
    <recommendedName>
        <fullName evidence="3">IS4 family transposase</fullName>
    </recommendedName>
</protein>
<comment type="caution">
    <text evidence="1">The sequence shown here is derived from an EMBL/GenBank/DDBJ whole genome shotgun (WGS) entry which is preliminary data.</text>
</comment>
<sequence length="160" mass="17529">MPVSVSDELQLFAQEIQSFLSPNTLRNLARDVGFVQRTSKYQAKDLVALCVWASQNVAMTSLTQLSSCLEASTEVLISPEGLNQRFNKAAVLPLQHLLAELLSKKLAASMPISSPYTSVFKHTRILDSTAFQLPGVFSSVYPGGELLNIHTGPGRQHDRT</sequence>
<dbReference type="HOGENOM" id="CLU_042765_3_0_9"/>
<dbReference type="AlphaFoldDB" id="J8H1Y7"/>
<dbReference type="Proteomes" id="UP000006960">
    <property type="component" value="Unassembled WGS sequence"/>
</dbReference>
<evidence type="ECO:0008006" key="3">
    <source>
        <dbReference type="Google" id="ProtNLM"/>
    </source>
</evidence>
<organism evidence="1 2">
    <name type="scientific">Bacillus cereus VD048</name>
    <dbReference type="NCBI Taxonomy" id="1053226"/>
    <lineage>
        <taxon>Bacteria</taxon>
        <taxon>Bacillati</taxon>
        <taxon>Bacillota</taxon>
        <taxon>Bacilli</taxon>
        <taxon>Bacillales</taxon>
        <taxon>Bacillaceae</taxon>
        <taxon>Bacillus</taxon>
        <taxon>Bacillus cereus group</taxon>
    </lineage>
</organism>
<name>J8H1Y7_BACCE</name>
<accession>J8H1Y7</accession>
<evidence type="ECO:0000313" key="2">
    <source>
        <dbReference type="Proteomes" id="UP000006960"/>
    </source>
</evidence>
<dbReference type="EMBL" id="AHEU01000041">
    <property type="protein sequence ID" value="EJR27192.1"/>
    <property type="molecule type" value="Genomic_DNA"/>
</dbReference>